<evidence type="ECO:0000313" key="2">
    <source>
        <dbReference type="Proteomes" id="UP000005396"/>
    </source>
</evidence>
<reference evidence="1 2" key="2">
    <citation type="submission" date="2007-09" db="EMBL/GenBank/DDBJ databases">
        <title>Draft genome sequence of Clostridium bolteae (ATCC BAA-613).</title>
        <authorList>
            <person name="Sudarsanam P."/>
            <person name="Ley R."/>
            <person name="Guruge J."/>
            <person name="Turnbaugh P.J."/>
            <person name="Mahowald M."/>
            <person name="Liep D."/>
            <person name="Gordon J."/>
        </authorList>
    </citation>
    <scope>NUCLEOTIDE SEQUENCE [LARGE SCALE GENOMIC DNA]</scope>
    <source>
        <strain evidence="2">ATCC BAA-613 / DSM 15670 / CCUG 46953 / JCM 12243 / WAL 16351</strain>
    </source>
</reference>
<proteinExistence type="predicted"/>
<comment type="caution">
    <text evidence="1">The sequence shown here is derived from an EMBL/GenBank/DDBJ whole genome shotgun (WGS) entry which is preliminary data.</text>
</comment>
<dbReference type="HOGENOM" id="CLU_2823441_0_0_9"/>
<evidence type="ECO:0000313" key="1">
    <source>
        <dbReference type="EMBL" id="EDP15932.1"/>
    </source>
</evidence>
<protein>
    <submittedName>
        <fullName evidence="1">Uncharacterized protein</fullName>
    </submittedName>
</protein>
<organism evidence="1 2">
    <name type="scientific">Enterocloster bolteae (strain ATCC BAA-613 / DSM 15670 / CCUG 46953 / JCM 12243 / WAL 16351)</name>
    <name type="common">Clostridium bolteae</name>
    <dbReference type="NCBI Taxonomy" id="411902"/>
    <lineage>
        <taxon>Bacteria</taxon>
        <taxon>Bacillati</taxon>
        <taxon>Bacillota</taxon>
        <taxon>Clostridia</taxon>
        <taxon>Lachnospirales</taxon>
        <taxon>Lachnospiraceae</taxon>
        <taxon>Enterocloster</taxon>
    </lineage>
</organism>
<accession>A8RUS1</accession>
<dbReference type="PaxDb" id="411902-CLOBOL_04103"/>
<gene>
    <name evidence="1" type="ORF">CLOBOL_04103</name>
</gene>
<name>A8RUS1_ENTBW</name>
<dbReference type="Proteomes" id="UP000005396">
    <property type="component" value="Unassembled WGS sequence"/>
</dbReference>
<sequence>MQNRLFSKGIFLFFVFIATNQCRPLLTSVCKKSPHCGDLRDFTGCSEPVFNLQTFFASVKVPFYRY</sequence>
<dbReference type="AlphaFoldDB" id="A8RUS1"/>
<reference evidence="1 2" key="1">
    <citation type="submission" date="2007-08" db="EMBL/GenBank/DDBJ databases">
        <authorList>
            <person name="Fulton L."/>
            <person name="Clifton S."/>
            <person name="Fulton B."/>
            <person name="Xu J."/>
            <person name="Minx P."/>
            <person name="Pepin K.H."/>
            <person name="Johnson M."/>
            <person name="Thiruvilangam P."/>
            <person name="Bhonagiri V."/>
            <person name="Nash W.E."/>
            <person name="Mardis E.R."/>
            <person name="Wilson R.K."/>
        </authorList>
    </citation>
    <scope>NUCLEOTIDE SEQUENCE [LARGE SCALE GENOMIC DNA]</scope>
    <source>
        <strain evidence="2">ATCC BAA-613 / DSM 15670 / CCUG 46953 / JCM 12243 / WAL 16351</strain>
    </source>
</reference>
<dbReference type="EMBL" id="ABCC02000033">
    <property type="protein sequence ID" value="EDP15932.1"/>
    <property type="molecule type" value="Genomic_DNA"/>
</dbReference>